<evidence type="ECO:0000256" key="3">
    <source>
        <dbReference type="ARBA" id="ARBA00022821"/>
    </source>
</evidence>
<dbReference type="Gene3D" id="1.10.8.430">
    <property type="entry name" value="Helical domain of apoptotic protease-activating factors"/>
    <property type="match status" value="1"/>
</dbReference>
<evidence type="ECO:0000259" key="6">
    <source>
        <dbReference type="Pfam" id="PF18052"/>
    </source>
</evidence>
<dbReference type="Proteomes" id="UP001168098">
    <property type="component" value="Unassembled WGS sequence"/>
</dbReference>
<dbReference type="EMBL" id="JARBHA010000012">
    <property type="protein sequence ID" value="KAJ9687545.1"/>
    <property type="molecule type" value="Genomic_DNA"/>
</dbReference>
<accession>A0AA38ZEV7</accession>
<keyword evidence="4" id="KW-0067">ATP-binding</keyword>
<evidence type="ECO:0000313" key="8">
    <source>
        <dbReference type="Proteomes" id="UP001168098"/>
    </source>
</evidence>
<feature type="domain" description="Disease resistance N-terminal" evidence="6">
    <location>
        <begin position="10"/>
        <end position="82"/>
    </location>
</feature>
<dbReference type="Pfam" id="PF00931">
    <property type="entry name" value="NB-ARC"/>
    <property type="match status" value="1"/>
</dbReference>
<keyword evidence="1" id="KW-0677">Repeat</keyword>
<dbReference type="Gene3D" id="3.40.50.300">
    <property type="entry name" value="P-loop containing nucleotide triphosphate hydrolases"/>
    <property type="match status" value="1"/>
</dbReference>
<reference evidence="7 8" key="1">
    <citation type="journal article" date="2023" name="BMC Biotechnol.">
        <title>Vitis rotundifolia cv Carlos genome sequencing.</title>
        <authorList>
            <person name="Huff M."/>
            <person name="Hulse-Kemp A."/>
            <person name="Scheffler B."/>
            <person name="Youngblood R."/>
            <person name="Simpson S."/>
            <person name="Babiker E."/>
            <person name="Staton M."/>
        </authorList>
    </citation>
    <scope>NUCLEOTIDE SEQUENCE [LARGE SCALE GENOMIC DNA]</scope>
    <source>
        <tissue evidence="7">Leaf</tissue>
    </source>
</reference>
<sequence length="406" mass="44899">MADALVGGAFLSASLQILFDRLASPGAMKIVRGQKLSDELLNKLKRKLLIVHAVLNDAEVKQFSDGRVKEWLEQVKDAMEPADSQTGVTATGVWDGISAWLNLPFRNQSMGARVKEMIAKLEDIAEEKDKLGMKEGVGKKLLTRSSSTSLVDESCVYGRDEIKEMVKRLLSDNTSRNKMDVISIVGMGGSGKTTLAQLLYNDERIKEHFDLKAWVCVSEEFLVLRITKLILEGIGSATPSDIQSNNLDFLQLKLKENDVWDEGCTEWDQLRTPLVAAGQGSKVVVTTRSEGVATAMRAVGTYPFGELSPQDYGDCSAYPHLEPVGKKIVDKCRGLPSAVKALGSLLYSKVLTREWNEILKSEIWDMPTAILPSLRLSYEHLPLHLKRGALLIVLFFPRTMNSTKTG</sequence>
<dbReference type="GO" id="GO:0005524">
    <property type="term" value="F:ATP binding"/>
    <property type="evidence" value="ECO:0007669"/>
    <property type="project" value="UniProtKB-KW"/>
</dbReference>
<dbReference type="InterPro" id="IPR041118">
    <property type="entry name" value="Rx_N"/>
</dbReference>
<evidence type="ECO:0000256" key="4">
    <source>
        <dbReference type="ARBA" id="ARBA00022840"/>
    </source>
</evidence>
<dbReference type="PANTHER" id="PTHR36766">
    <property type="entry name" value="PLANT BROAD-SPECTRUM MILDEW RESISTANCE PROTEIN RPW8"/>
    <property type="match status" value="1"/>
</dbReference>
<dbReference type="GO" id="GO:0006952">
    <property type="term" value="P:defense response"/>
    <property type="evidence" value="ECO:0007669"/>
    <property type="project" value="UniProtKB-KW"/>
</dbReference>
<dbReference type="InterPro" id="IPR042197">
    <property type="entry name" value="Apaf_helical"/>
</dbReference>
<name>A0AA38ZEV7_VITRO</name>
<dbReference type="PANTHER" id="PTHR36766:SF40">
    <property type="entry name" value="DISEASE RESISTANCE PROTEIN RGA3"/>
    <property type="match status" value="1"/>
</dbReference>
<evidence type="ECO:0008006" key="9">
    <source>
        <dbReference type="Google" id="ProtNLM"/>
    </source>
</evidence>
<dbReference type="GO" id="GO:0043531">
    <property type="term" value="F:ADP binding"/>
    <property type="evidence" value="ECO:0007669"/>
    <property type="project" value="InterPro"/>
</dbReference>
<dbReference type="InterPro" id="IPR002182">
    <property type="entry name" value="NB-ARC"/>
</dbReference>
<dbReference type="InterPro" id="IPR027417">
    <property type="entry name" value="P-loop_NTPase"/>
</dbReference>
<keyword evidence="8" id="KW-1185">Reference proteome</keyword>
<dbReference type="SUPFAM" id="SSF52540">
    <property type="entry name" value="P-loop containing nucleoside triphosphate hydrolases"/>
    <property type="match status" value="1"/>
</dbReference>
<evidence type="ECO:0000256" key="1">
    <source>
        <dbReference type="ARBA" id="ARBA00022737"/>
    </source>
</evidence>
<evidence type="ECO:0000259" key="5">
    <source>
        <dbReference type="Pfam" id="PF00931"/>
    </source>
</evidence>
<comment type="caution">
    <text evidence="7">The sequence shown here is derived from an EMBL/GenBank/DDBJ whole genome shotgun (WGS) entry which is preliminary data.</text>
</comment>
<evidence type="ECO:0000313" key="7">
    <source>
        <dbReference type="EMBL" id="KAJ9687545.1"/>
    </source>
</evidence>
<feature type="domain" description="NB-ARC" evidence="5">
    <location>
        <begin position="164"/>
        <end position="299"/>
    </location>
</feature>
<dbReference type="AlphaFoldDB" id="A0AA38ZEV7"/>
<keyword evidence="3" id="KW-0611">Plant defense</keyword>
<protein>
    <recommendedName>
        <fullName evidence="9">Disease resistance RPP13-like protein 1</fullName>
    </recommendedName>
</protein>
<keyword evidence="2" id="KW-0547">Nucleotide-binding</keyword>
<dbReference type="Pfam" id="PF18052">
    <property type="entry name" value="Rx_N"/>
    <property type="match status" value="1"/>
</dbReference>
<proteinExistence type="predicted"/>
<evidence type="ECO:0000256" key="2">
    <source>
        <dbReference type="ARBA" id="ARBA00022741"/>
    </source>
</evidence>
<dbReference type="Gene3D" id="1.20.5.4130">
    <property type="match status" value="1"/>
</dbReference>
<gene>
    <name evidence="7" type="ORF">PVL29_016150</name>
</gene>
<dbReference type="PRINTS" id="PR00364">
    <property type="entry name" value="DISEASERSIST"/>
</dbReference>
<organism evidence="7 8">
    <name type="scientific">Vitis rotundifolia</name>
    <name type="common">Muscadine grape</name>
    <dbReference type="NCBI Taxonomy" id="103349"/>
    <lineage>
        <taxon>Eukaryota</taxon>
        <taxon>Viridiplantae</taxon>
        <taxon>Streptophyta</taxon>
        <taxon>Embryophyta</taxon>
        <taxon>Tracheophyta</taxon>
        <taxon>Spermatophyta</taxon>
        <taxon>Magnoliopsida</taxon>
        <taxon>eudicotyledons</taxon>
        <taxon>Gunneridae</taxon>
        <taxon>Pentapetalae</taxon>
        <taxon>rosids</taxon>
        <taxon>Vitales</taxon>
        <taxon>Vitaceae</taxon>
        <taxon>Viteae</taxon>
        <taxon>Vitis</taxon>
    </lineage>
</organism>